<evidence type="ECO:0000313" key="23">
    <source>
        <dbReference type="Proteomes" id="UP000515165"/>
    </source>
</evidence>
<feature type="active site" description="Proton donor/acceptor" evidence="20">
    <location>
        <position position="517"/>
    </location>
</feature>
<evidence type="ECO:0000256" key="19">
    <source>
        <dbReference type="ARBA" id="ARBA00065928"/>
    </source>
</evidence>
<dbReference type="GeneID" id="113911858"/>
<dbReference type="InterPro" id="IPR057246">
    <property type="entry name" value="CARBOXYPEPT_ZN_1"/>
</dbReference>
<proteinExistence type="inferred from homology"/>
<keyword evidence="23" id="KW-1185">Reference proteome</keyword>
<dbReference type="GO" id="GO:0006508">
    <property type="term" value="P:proteolysis"/>
    <property type="evidence" value="ECO:0007669"/>
    <property type="project" value="UniProtKB-KW"/>
</dbReference>
<dbReference type="OrthoDB" id="3626597at2759"/>
<keyword evidence="9" id="KW-0378">Hydrolase</keyword>
<dbReference type="EC" id="3.4.17.1" evidence="15"/>
<keyword evidence="5 24" id="KW-0121">Carboxypeptidase</keyword>
<comment type="subcellular location">
    <subcellularLocation>
        <location evidence="2">Secreted</location>
    </subcellularLocation>
</comment>
<evidence type="ECO:0000256" key="17">
    <source>
        <dbReference type="ARBA" id="ARBA00052331"/>
    </source>
</evidence>
<dbReference type="Pfam" id="PF02244">
    <property type="entry name" value="Propep_M14"/>
    <property type="match status" value="1"/>
</dbReference>
<dbReference type="PANTHER" id="PTHR11705">
    <property type="entry name" value="PROTEASE FAMILY M14 CARBOXYPEPTIDASE A,B"/>
    <property type="match status" value="1"/>
</dbReference>
<dbReference type="InterPro" id="IPR000834">
    <property type="entry name" value="Peptidase_M14"/>
</dbReference>
<dbReference type="SMART" id="SM00631">
    <property type="entry name" value="Zn_pept"/>
    <property type="match status" value="1"/>
</dbReference>
<feature type="signal peptide" evidence="21">
    <location>
        <begin position="1"/>
        <end position="16"/>
    </location>
</feature>
<dbReference type="Pfam" id="PF00246">
    <property type="entry name" value="Peptidase_M14"/>
    <property type="match status" value="1"/>
</dbReference>
<dbReference type="SUPFAM" id="SSF53187">
    <property type="entry name" value="Zn-dependent exopeptidases"/>
    <property type="match status" value="1"/>
</dbReference>
<dbReference type="RefSeq" id="XP_027430539.1">
    <property type="nucleotide sequence ID" value="XM_027574738.1"/>
</dbReference>
<dbReference type="CDD" id="cd03870">
    <property type="entry name" value="M14_CPA"/>
    <property type="match status" value="1"/>
</dbReference>
<dbReference type="KEGG" id="zca:113911858"/>
<evidence type="ECO:0000256" key="5">
    <source>
        <dbReference type="ARBA" id="ARBA00022645"/>
    </source>
</evidence>
<accession>A0A6J2BF46</accession>
<keyword evidence="6" id="KW-0645">Protease</keyword>
<comment type="function">
    <text evidence="18">Carboxypeptidase that catalyzes the release of a C-terminal amino acid, but has little or no action with -Asp, -Glu, -Arg, -Lys or -Pro. Catalyzes the conversion of leukotriene C4 to leukotriene F4 via the hydrolysis of an amide bond.</text>
</comment>
<dbReference type="FunFam" id="3.30.70.340:FF:000001">
    <property type="entry name" value="Carboxypeptidase A5"/>
    <property type="match status" value="1"/>
</dbReference>
<dbReference type="PROSITE" id="PS52035">
    <property type="entry name" value="PEPTIDASE_M14"/>
    <property type="match status" value="1"/>
</dbReference>
<reference evidence="24" key="1">
    <citation type="submission" date="2025-08" db="UniProtKB">
        <authorList>
            <consortium name="RefSeq"/>
        </authorList>
    </citation>
    <scope>IDENTIFICATION</scope>
    <source>
        <tissue evidence="24">Blood</tissue>
    </source>
</reference>
<keyword evidence="8 21" id="KW-0732">Signal</keyword>
<dbReference type="FunFam" id="3.40.630.10:FF:000132">
    <property type="entry name" value="Carboxypeptidase A1"/>
    <property type="match status" value="1"/>
</dbReference>
<evidence type="ECO:0000256" key="2">
    <source>
        <dbReference type="ARBA" id="ARBA00004613"/>
    </source>
</evidence>
<dbReference type="InterPro" id="IPR057247">
    <property type="entry name" value="CARBOXYPEPT_ZN_2"/>
</dbReference>
<evidence type="ECO:0000256" key="7">
    <source>
        <dbReference type="ARBA" id="ARBA00022723"/>
    </source>
</evidence>
<keyword evidence="12" id="KW-0865">Zymogen</keyword>
<sequence>MFGLFSLTQLLSGAQQVTNSASFPDTSTTSHFKVIILQLPSKQTHSFYWALSYESEAQGGCCQSLLSQPLHEAPTARSLPPQPQQARPLSTHTVLGTLAHRKSQGPCGSTERGGRGSPHLRLQLAWPLWSPLPGQQTGLKPRLRSPLPSQQTGLKYQARHQVLRISATDEAQVQKVKELEDLEHLKLDFWRGPAQPGSPIDVRVPFPSTQAVKIFLEAHGIGYTTMIEDVQALLDEEQEQMFAFRTGALSTDTFNYATYHTLEEIYGFMDILVAEYPQLVSKLQIGSSYEGRPIYVLKFSTGGNSRPAIWIDTGIHSREWVTQASGVWFAKKITQDYGQEPTLTAILDSMDIFLEIVTNPDGFAFTHNKNRMWRKTRSLTEGSSCVGADPNRNWDAGFGRPGASSNPCTETYHGKFANSEVEVKSIVDFVKNHGNIKAFISIHSYSQLLLYPYGYKAEVAPDQAELDQVAKSAVTALSSLYGTKFKYGSIIKAIYQASGNTIDWSYSQGIKYSFTFELRDTGRYGFLLPASQIIPTAQETWLALCTIMEHTLNHPY</sequence>
<evidence type="ECO:0000256" key="12">
    <source>
        <dbReference type="ARBA" id="ARBA00023145"/>
    </source>
</evidence>
<name>A0A6J2BF46_ZALCA</name>
<dbReference type="PANTHER" id="PTHR11705:SF94">
    <property type="entry name" value="CARBOXYPEPTIDASE A1"/>
    <property type="match status" value="1"/>
</dbReference>
<feature type="domain" description="Peptidase M14" evidence="22">
    <location>
        <begin position="258"/>
        <end position="551"/>
    </location>
</feature>
<dbReference type="PROSITE" id="PS00133">
    <property type="entry name" value="CARBOXYPEPT_ZN_2"/>
    <property type="match status" value="1"/>
</dbReference>
<evidence type="ECO:0000256" key="14">
    <source>
        <dbReference type="ARBA" id="ARBA00036253"/>
    </source>
</evidence>
<dbReference type="GO" id="GO:0005615">
    <property type="term" value="C:extracellular space"/>
    <property type="evidence" value="ECO:0007669"/>
    <property type="project" value="TreeGrafter"/>
</dbReference>
<evidence type="ECO:0000256" key="1">
    <source>
        <dbReference type="ARBA" id="ARBA00001947"/>
    </source>
</evidence>
<dbReference type="Proteomes" id="UP000515165">
    <property type="component" value="Chromosome 12"/>
</dbReference>
<dbReference type="PRINTS" id="PR00765">
    <property type="entry name" value="CRBOXYPTASEA"/>
</dbReference>
<dbReference type="InterPro" id="IPR003146">
    <property type="entry name" value="M14A_act_pep"/>
</dbReference>
<dbReference type="InterPro" id="IPR036990">
    <property type="entry name" value="M14A-like_propep"/>
</dbReference>
<evidence type="ECO:0000256" key="4">
    <source>
        <dbReference type="ARBA" id="ARBA00022525"/>
    </source>
</evidence>
<evidence type="ECO:0000256" key="9">
    <source>
        <dbReference type="ARBA" id="ARBA00022801"/>
    </source>
</evidence>
<evidence type="ECO:0000259" key="22">
    <source>
        <dbReference type="PROSITE" id="PS52035"/>
    </source>
</evidence>
<dbReference type="Gene3D" id="3.30.70.340">
    <property type="entry name" value="Metallocarboxypeptidase-like"/>
    <property type="match status" value="1"/>
</dbReference>
<comment type="catalytic activity">
    <reaction evidence="14">
        <text>Release of a C-terminal amino acid, but little or no action with -Asp, -Glu, -Arg, -Lys or -Pro.</text>
        <dbReference type="EC" id="3.4.17.1"/>
    </reaction>
</comment>
<evidence type="ECO:0000256" key="16">
    <source>
        <dbReference type="ARBA" id="ARBA00040642"/>
    </source>
</evidence>
<protein>
    <recommendedName>
        <fullName evidence="16">Carboxypeptidase A1</fullName>
        <ecNumber evidence="15">3.4.17.1</ecNumber>
    </recommendedName>
</protein>
<comment type="catalytic activity">
    <reaction evidence="17">
        <text>leukotriene C4 + H2O = leukotriene F4 + glycine</text>
        <dbReference type="Rhea" id="RHEA:50740"/>
        <dbReference type="ChEBI" id="CHEBI:15377"/>
        <dbReference type="ChEBI" id="CHEBI:57305"/>
        <dbReference type="ChEBI" id="CHEBI:57973"/>
        <dbReference type="ChEBI" id="CHEBI:133618"/>
    </reaction>
    <physiologicalReaction direction="left-to-right" evidence="17">
        <dbReference type="Rhea" id="RHEA:50741"/>
    </physiologicalReaction>
</comment>
<evidence type="ECO:0000256" key="10">
    <source>
        <dbReference type="ARBA" id="ARBA00022833"/>
    </source>
</evidence>
<dbReference type="Gene3D" id="3.40.630.10">
    <property type="entry name" value="Zn peptidases"/>
    <property type="match status" value="1"/>
</dbReference>
<comment type="similarity">
    <text evidence="3 20">Belongs to the peptidase M14 family.</text>
</comment>
<evidence type="ECO:0000313" key="24">
    <source>
        <dbReference type="RefSeq" id="XP_027430539.1"/>
    </source>
</evidence>
<evidence type="ECO:0000256" key="20">
    <source>
        <dbReference type="PROSITE-ProRule" id="PRU01379"/>
    </source>
</evidence>
<evidence type="ECO:0000256" key="3">
    <source>
        <dbReference type="ARBA" id="ARBA00005988"/>
    </source>
</evidence>
<dbReference type="PROSITE" id="PS00132">
    <property type="entry name" value="CARBOXYPEPT_ZN_1"/>
    <property type="match status" value="1"/>
</dbReference>
<keyword evidence="10" id="KW-0862">Zinc</keyword>
<evidence type="ECO:0000256" key="18">
    <source>
        <dbReference type="ARBA" id="ARBA00059652"/>
    </source>
</evidence>
<evidence type="ECO:0000256" key="15">
    <source>
        <dbReference type="ARBA" id="ARBA00039144"/>
    </source>
</evidence>
<keyword evidence="4" id="KW-0964">Secreted</keyword>
<evidence type="ECO:0000256" key="11">
    <source>
        <dbReference type="ARBA" id="ARBA00023049"/>
    </source>
</evidence>
<comment type="subunit">
    <text evidence="19">Monomer. May form a complex with proelastase 2.</text>
</comment>
<dbReference type="AlphaFoldDB" id="A0A6J2BF46"/>
<evidence type="ECO:0000256" key="8">
    <source>
        <dbReference type="ARBA" id="ARBA00022729"/>
    </source>
</evidence>
<dbReference type="GO" id="GO:0008270">
    <property type="term" value="F:zinc ion binding"/>
    <property type="evidence" value="ECO:0007669"/>
    <property type="project" value="InterPro"/>
</dbReference>
<feature type="chain" id="PRO_5026796642" description="Carboxypeptidase A1" evidence="21">
    <location>
        <begin position="17"/>
        <end position="556"/>
    </location>
</feature>
<dbReference type="SUPFAM" id="SSF54897">
    <property type="entry name" value="Protease propeptides/inhibitors"/>
    <property type="match status" value="1"/>
</dbReference>
<keyword evidence="13" id="KW-1015">Disulfide bond</keyword>
<evidence type="ECO:0000256" key="6">
    <source>
        <dbReference type="ARBA" id="ARBA00022670"/>
    </source>
</evidence>
<dbReference type="GO" id="GO:0004181">
    <property type="term" value="F:metallocarboxypeptidase activity"/>
    <property type="evidence" value="ECO:0007669"/>
    <property type="project" value="UniProtKB-EC"/>
</dbReference>
<comment type="cofactor">
    <cofactor evidence="1">
        <name>Zn(2+)</name>
        <dbReference type="ChEBI" id="CHEBI:29105"/>
    </cofactor>
</comment>
<gene>
    <name evidence="24" type="primary">CPA1</name>
</gene>
<dbReference type="CTD" id="1357"/>
<keyword evidence="7" id="KW-0479">Metal-binding</keyword>
<keyword evidence="11" id="KW-0482">Metalloprotease</keyword>
<evidence type="ECO:0000256" key="13">
    <source>
        <dbReference type="ARBA" id="ARBA00023157"/>
    </source>
</evidence>
<evidence type="ECO:0000256" key="21">
    <source>
        <dbReference type="SAM" id="SignalP"/>
    </source>
</evidence>
<dbReference type="InterPro" id="IPR034248">
    <property type="entry name" value="CPA_M14_CPD"/>
</dbReference>
<organism evidence="23 24">
    <name type="scientific">Zalophus californianus</name>
    <name type="common">California sealion</name>
    <dbReference type="NCBI Taxonomy" id="9704"/>
    <lineage>
        <taxon>Eukaryota</taxon>
        <taxon>Metazoa</taxon>
        <taxon>Chordata</taxon>
        <taxon>Craniata</taxon>
        <taxon>Vertebrata</taxon>
        <taxon>Euteleostomi</taxon>
        <taxon>Mammalia</taxon>
        <taxon>Eutheria</taxon>
        <taxon>Laurasiatheria</taxon>
        <taxon>Carnivora</taxon>
        <taxon>Caniformia</taxon>
        <taxon>Pinnipedia</taxon>
        <taxon>Otariidae</taxon>
        <taxon>Zalophus</taxon>
    </lineage>
</organism>